<feature type="compositionally biased region" description="Basic residues" evidence="1">
    <location>
        <begin position="285"/>
        <end position="296"/>
    </location>
</feature>
<evidence type="ECO:0000256" key="1">
    <source>
        <dbReference type="SAM" id="MobiDB-lite"/>
    </source>
</evidence>
<feature type="compositionally biased region" description="Basic and acidic residues" evidence="1">
    <location>
        <begin position="102"/>
        <end position="118"/>
    </location>
</feature>
<feature type="region of interest" description="Disordered" evidence="1">
    <location>
        <begin position="101"/>
        <end position="121"/>
    </location>
</feature>
<dbReference type="Proteomes" id="UP000076078">
    <property type="component" value="Unassembled WGS sequence"/>
</dbReference>
<dbReference type="EMBL" id="LODT01000016">
    <property type="protein sequence ID" value="KYR00151.1"/>
    <property type="molecule type" value="Genomic_DNA"/>
</dbReference>
<proteinExistence type="predicted"/>
<feature type="compositionally biased region" description="Polar residues" evidence="1">
    <location>
        <begin position="259"/>
        <end position="272"/>
    </location>
</feature>
<feature type="region of interest" description="Disordered" evidence="1">
    <location>
        <begin position="32"/>
        <end position="72"/>
    </location>
</feature>
<evidence type="ECO:0000313" key="3">
    <source>
        <dbReference type="Proteomes" id="UP000076078"/>
    </source>
</evidence>
<sequence length="431" mass="48246">MVTLVDLNSVHIMQQESNNVHDESVCTLVDAKPEQKPQENSNSVEQELKKSASNHSTSSNLESSSLADSDFQSSGTCNYIIPANIEKNKDQEMTDVHIQNEQVKDDNNNNNNKEDETNPSKTIHTGITKIVPKKLETIDLFAKPKYTGPTSMSLLEKDKAPPDPLPEVLEIIDKKSDRGELLYKVSLKGETEHYWIKESLVPDKLCKSYNAKFSQFSFGNHKSKSNTSKKRKPTRQKHKDSDSEDDNSPDDQINVIPISKTSTRSTPTKQSIALSQQLQQEKEQKKKKTASFKKPKPPTIESDSDESSEDSSNEDDNKPIGITPSKSPKTNVQKRKSPKSPTTYTAHKTSPKARKEVITSDEEEEDSVEKPTKNNRTSKSAPTTPVNPYIRSVDKTLVASSRTRAPISLTYSDIMLLDFGKQKKKSSHKSL</sequence>
<feature type="compositionally biased region" description="Polar residues" evidence="1">
    <location>
        <begin position="374"/>
        <end position="386"/>
    </location>
</feature>
<evidence type="ECO:0008006" key="4">
    <source>
        <dbReference type="Google" id="ProtNLM"/>
    </source>
</evidence>
<feature type="compositionally biased region" description="Low complexity" evidence="1">
    <location>
        <begin position="51"/>
        <end position="72"/>
    </location>
</feature>
<comment type="caution">
    <text evidence="2">The sequence shown here is derived from an EMBL/GenBank/DDBJ whole genome shotgun (WGS) entry which is preliminary data.</text>
</comment>
<evidence type="ECO:0000313" key="2">
    <source>
        <dbReference type="EMBL" id="KYR00151.1"/>
    </source>
</evidence>
<gene>
    <name evidence="2" type="ORF">DLAC_03302</name>
</gene>
<reference evidence="2 3" key="1">
    <citation type="submission" date="2015-12" db="EMBL/GenBank/DDBJ databases">
        <title>Dictyostelia acquired genes for synthesis and detection of signals that induce cell-type specialization by lateral gene transfer from prokaryotes.</title>
        <authorList>
            <person name="Gloeckner G."/>
            <person name="Schaap P."/>
        </authorList>
    </citation>
    <scope>NUCLEOTIDE SEQUENCE [LARGE SCALE GENOMIC DNA]</scope>
    <source>
        <strain evidence="2 3">TK</strain>
    </source>
</reference>
<keyword evidence="3" id="KW-1185">Reference proteome</keyword>
<accession>A0A152A258</accession>
<feature type="compositionally biased region" description="Polar residues" evidence="1">
    <location>
        <begin position="339"/>
        <end position="348"/>
    </location>
</feature>
<feature type="region of interest" description="Disordered" evidence="1">
    <location>
        <begin position="217"/>
        <end position="388"/>
    </location>
</feature>
<dbReference type="OMA" id="HYWIKES"/>
<name>A0A152A258_TIELA</name>
<protein>
    <recommendedName>
        <fullName evidence="4">Chromo domain-containing protein</fullName>
    </recommendedName>
</protein>
<dbReference type="InParanoid" id="A0A152A258"/>
<feature type="compositionally biased region" description="Acidic residues" evidence="1">
    <location>
        <begin position="302"/>
        <end position="314"/>
    </location>
</feature>
<dbReference type="AlphaFoldDB" id="A0A152A258"/>
<organism evidence="2 3">
    <name type="scientific">Tieghemostelium lacteum</name>
    <name type="common">Slime mold</name>
    <name type="synonym">Dictyostelium lacteum</name>
    <dbReference type="NCBI Taxonomy" id="361077"/>
    <lineage>
        <taxon>Eukaryota</taxon>
        <taxon>Amoebozoa</taxon>
        <taxon>Evosea</taxon>
        <taxon>Eumycetozoa</taxon>
        <taxon>Dictyostelia</taxon>
        <taxon>Dictyosteliales</taxon>
        <taxon>Raperosteliaceae</taxon>
        <taxon>Tieghemostelium</taxon>
    </lineage>
</organism>
<feature type="compositionally biased region" description="Basic residues" evidence="1">
    <location>
        <begin position="221"/>
        <end position="238"/>
    </location>
</feature>